<feature type="region of interest" description="Disordered" evidence="1">
    <location>
        <begin position="125"/>
        <end position="153"/>
    </location>
</feature>
<gene>
    <name evidence="2" type="ORF">MYP_4290</name>
</gene>
<proteinExistence type="predicted"/>
<reference evidence="2 3" key="1">
    <citation type="submission" date="2014-09" db="EMBL/GenBank/DDBJ databases">
        <title>Sporocytophaga myxococcoides PG-01 genome sequencing.</title>
        <authorList>
            <person name="Liu L."/>
            <person name="Gao P.J."/>
            <person name="Chen G.J."/>
            <person name="Wang L.S."/>
        </authorList>
    </citation>
    <scope>NUCLEOTIDE SEQUENCE [LARGE SCALE GENOMIC DNA]</scope>
    <source>
        <strain evidence="2 3">PG-01</strain>
    </source>
</reference>
<feature type="compositionally biased region" description="Basic and acidic residues" evidence="1">
    <location>
        <begin position="17"/>
        <end position="35"/>
    </location>
</feature>
<evidence type="ECO:0000313" key="3">
    <source>
        <dbReference type="Proteomes" id="UP000030185"/>
    </source>
</evidence>
<protein>
    <submittedName>
        <fullName evidence="2">Uncharacterized protein</fullName>
    </submittedName>
</protein>
<evidence type="ECO:0000313" key="2">
    <source>
        <dbReference type="EMBL" id="GAL87060.1"/>
    </source>
</evidence>
<name>A0A098LJC9_9BACT</name>
<dbReference type="Proteomes" id="UP000030185">
    <property type="component" value="Unassembled WGS sequence"/>
</dbReference>
<organism evidence="2 3">
    <name type="scientific">Sporocytophaga myxococcoides</name>
    <dbReference type="NCBI Taxonomy" id="153721"/>
    <lineage>
        <taxon>Bacteria</taxon>
        <taxon>Pseudomonadati</taxon>
        <taxon>Bacteroidota</taxon>
        <taxon>Cytophagia</taxon>
        <taxon>Cytophagales</taxon>
        <taxon>Cytophagaceae</taxon>
        <taxon>Sporocytophaga</taxon>
    </lineage>
</organism>
<evidence type="ECO:0000256" key="1">
    <source>
        <dbReference type="SAM" id="MobiDB-lite"/>
    </source>
</evidence>
<feature type="region of interest" description="Disordered" evidence="1">
    <location>
        <begin position="1"/>
        <end position="39"/>
    </location>
</feature>
<dbReference type="EMBL" id="BBLT01000011">
    <property type="protein sequence ID" value="GAL87060.1"/>
    <property type="molecule type" value="Genomic_DNA"/>
</dbReference>
<keyword evidence="3" id="KW-1185">Reference proteome</keyword>
<feature type="compositionally biased region" description="Polar residues" evidence="1">
    <location>
        <begin position="1"/>
        <end position="10"/>
    </location>
</feature>
<dbReference type="eggNOG" id="ENOG5032RVI">
    <property type="taxonomic scope" value="Bacteria"/>
</dbReference>
<dbReference type="Pfam" id="PF07217">
    <property type="entry name" value="Het-C"/>
    <property type="match status" value="2"/>
</dbReference>
<accession>A0A098LJC9</accession>
<dbReference type="AlphaFoldDB" id="A0A098LJC9"/>
<sequence length="843" mass="92795">MGSGSSSEDNPIQRFEAPGHEAAERKALTEKRADGQEFSSEEASMTYFGNWMRDMNQIMVPAFADAIGNDGAFALIKILALKKFGREINPELFGYYIPSEHIDNPAGQVPGADYFTSAPTVSPDLNNAKEKDRFNTQDYPARPSQYATSQENTDPLTGSVLGANIFSVDDSGVMAYIRRTNLHVEKRLELAALKGRTSEGLVHFGAAMHAVEDLFSHSNYVEIALNKILQENPALKSDGSPGLLPELTGDNRQVQTLSSKTSDGRPTLVTGTFTSLDTLESVGSEGVKMLRMGLAPTGNKEEKKAQEALVSASLKKMETLKSNPVLRTKMVKAIKEQQIPIVSGFDNNTIDTAIQYGNVSDLYNSIREINKLFPFLNILGPVHDLIVLAINDTVLKPTADRIESQMLGVKVQDTPLYKGKKEVDEIVNSGGNKFSPVQEMTASITGVAPDPKKNLADAQKRQALLNNTPSKVLANASHSQLAKDHTNSIFFGLAFKLAVEADKKLRDKMLSVWAGSPQVKDPHVEEAKAFREEEAKIAKDNGILNSVKNWLAPEPSDNVKMAEARSKQESESLKFGKEVYAEGKKPGQEYNLQEMRDDSANRILAISATIKGIANAPGNASQSIGELKKAMGNNKIDNEEANKVLDRSMKETNKGQELMDKDKLMLKLKEVAGDFDRNAVLVRNADTLTKREFAYNELNITKKKLFNAIKAISLMDASKRAIDLSSLASLIVLLDREMAILAPAYTSEQLQLLNDPSPAKALPRSTIVLPSLSRVDSLAVDDSKKQAIKDLLQTSREIIDHPFDSTWWRQHVISFINQHHDQILEEIKARNAGYANFGGEHHH</sequence>
<comment type="caution">
    <text evidence="2">The sequence shown here is derived from an EMBL/GenBank/DDBJ whole genome shotgun (WGS) entry which is preliminary data.</text>
</comment>
<dbReference type="STRING" id="153721.MYP_4290"/>
<dbReference type="InterPro" id="IPR010816">
    <property type="entry name" value="Het-C"/>
</dbReference>